<dbReference type="AlphaFoldDB" id="A0A3A9AD33"/>
<dbReference type="SUPFAM" id="SSF52172">
    <property type="entry name" value="CheY-like"/>
    <property type="match status" value="1"/>
</dbReference>
<dbReference type="RefSeq" id="WP_120471578.1">
    <property type="nucleotide sequence ID" value="NZ_CATAJS010000026.1"/>
</dbReference>
<name>A0A3A9AD33_9FIRM</name>
<evidence type="ECO:0000256" key="3">
    <source>
        <dbReference type="ARBA" id="ARBA00024867"/>
    </source>
</evidence>
<proteinExistence type="predicted"/>
<dbReference type="EMBL" id="RAYQ01000021">
    <property type="protein sequence ID" value="RKI89542.1"/>
    <property type="molecule type" value="Genomic_DNA"/>
</dbReference>
<dbReference type="GO" id="GO:0000160">
    <property type="term" value="P:phosphorelay signal transduction system"/>
    <property type="evidence" value="ECO:0007669"/>
    <property type="project" value="InterPro"/>
</dbReference>
<dbReference type="Proteomes" id="UP000280696">
    <property type="component" value="Unassembled WGS sequence"/>
</dbReference>
<dbReference type="PANTHER" id="PTHR44591:SF3">
    <property type="entry name" value="RESPONSE REGULATORY DOMAIN-CONTAINING PROTEIN"/>
    <property type="match status" value="1"/>
</dbReference>
<dbReference type="PANTHER" id="PTHR44591">
    <property type="entry name" value="STRESS RESPONSE REGULATOR PROTEIN 1"/>
    <property type="match status" value="1"/>
</dbReference>
<gene>
    <name evidence="6" type="ORF">D7V94_17355</name>
</gene>
<dbReference type="Pfam" id="PF00072">
    <property type="entry name" value="Response_reg"/>
    <property type="match status" value="1"/>
</dbReference>
<dbReference type="SMART" id="SM00448">
    <property type="entry name" value="REC"/>
    <property type="match status" value="1"/>
</dbReference>
<dbReference type="OrthoDB" id="9790669at2"/>
<organism evidence="6 7">
    <name type="scientific">Parablautia intestinalis</name>
    <dbReference type="NCBI Taxonomy" id="2320100"/>
    <lineage>
        <taxon>Bacteria</taxon>
        <taxon>Bacillati</taxon>
        <taxon>Bacillota</taxon>
        <taxon>Clostridia</taxon>
        <taxon>Lachnospirales</taxon>
        <taxon>Lachnospiraceae</taxon>
        <taxon>Parablautia</taxon>
    </lineage>
</organism>
<dbReference type="InterPro" id="IPR001789">
    <property type="entry name" value="Sig_transdc_resp-reg_receiver"/>
</dbReference>
<accession>A0A3A9AD33</accession>
<dbReference type="PROSITE" id="PS50110">
    <property type="entry name" value="RESPONSE_REGULATORY"/>
    <property type="match status" value="1"/>
</dbReference>
<evidence type="ECO:0000256" key="4">
    <source>
        <dbReference type="PROSITE-ProRule" id="PRU00169"/>
    </source>
</evidence>
<protein>
    <recommendedName>
        <fullName evidence="1">Stage 0 sporulation protein A homolog</fullName>
    </recommendedName>
</protein>
<reference evidence="6 7" key="1">
    <citation type="submission" date="2018-09" db="EMBL/GenBank/DDBJ databases">
        <title>Murine metabolic-syndrome-specific gut microbial biobank.</title>
        <authorList>
            <person name="Liu C."/>
        </authorList>
    </citation>
    <scope>NUCLEOTIDE SEQUENCE [LARGE SCALE GENOMIC DNA]</scope>
    <source>
        <strain evidence="6 7">0.1xD8-82</strain>
    </source>
</reference>
<feature type="modified residue" description="4-aspartylphosphate" evidence="4">
    <location>
        <position position="52"/>
    </location>
</feature>
<feature type="domain" description="Response regulatory" evidence="5">
    <location>
        <begin position="4"/>
        <end position="117"/>
    </location>
</feature>
<comment type="function">
    <text evidence="3">May play the central regulatory role in sporulation. It may be an element of the effector pathway responsible for the activation of sporulation genes in response to nutritional stress. Spo0A may act in concert with spo0H (a sigma factor) to control the expression of some genes that are critical to the sporulation process.</text>
</comment>
<sequence length="119" mass="13553">MRKCILVVDDDVINLKRTKLILDKHYDLILAKSGQEALDKLITEDIDLVLLDIEMPGMNGIETFKRMKEDNIEVPVIFLTASGYEDDVMAAISLGAVNYVKKPFLPKDLLERIAKEFEK</sequence>
<comment type="caution">
    <text evidence="6">The sequence shown here is derived from an EMBL/GenBank/DDBJ whole genome shotgun (WGS) entry which is preliminary data.</text>
</comment>
<dbReference type="Gene3D" id="3.40.50.2300">
    <property type="match status" value="1"/>
</dbReference>
<evidence type="ECO:0000256" key="2">
    <source>
        <dbReference type="ARBA" id="ARBA00022553"/>
    </source>
</evidence>
<evidence type="ECO:0000259" key="5">
    <source>
        <dbReference type="PROSITE" id="PS50110"/>
    </source>
</evidence>
<dbReference type="InterPro" id="IPR011006">
    <property type="entry name" value="CheY-like_superfamily"/>
</dbReference>
<dbReference type="InterPro" id="IPR050595">
    <property type="entry name" value="Bact_response_regulator"/>
</dbReference>
<evidence type="ECO:0000313" key="7">
    <source>
        <dbReference type="Proteomes" id="UP000280696"/>
    </source>
</evidence>
<keyword evidence="7" id="KW-1185">Reference proteome</keyword>
<keyword evidence="2 4" id="KW-0597">Phosphoprotein</keyword>
<evidence type="ECO:0000256" key="1">
    <source>
        <dbReference type="ARBA" id="ARBA00018672"/>
    </source>
</evidence>
<evidence type="ECO:0000313" key="6">
    <source>
        <dbReference type="EMBL" id="RKI89542.1"/>
    </source>
</evidence>